<evidence type="ECO:0000313" key="3">
    <source>
        <dbReference type="Proteomes" id="UP000027195"/>
    </source>
</evidence>
<dbReference type="PANTHER" id="PTHR31639:SF256">
    <property type="entry name" value="OS07G0242900 PROTEIN"/>
    <property type="match status" value="1"/>
</dbReference>
<dbReference type="OrthoDB" id="3365698at2759"/>
<evidence type="ECO:0000313" key="2">
    <source>
        <dbReference type="EMBL" id="KDQ10299.1"/>
    </source>
</evidence>
<organism evidence="2 3">
    <name type="scientific">Botryobasidium botryosum (strain FD-172 SS1)</name>
    <dbReference type="NCBI Taxonomy" id="930990"/>
    <lineage>
        <taxon>Eukaryota</taxon>
        <taxon>Fungi</taxon>
        <taxon>Dikarya</taxon>
        <taxon>Basidiomycota</taxon>
        <taxon>Agaricomycotina</taxon>
        <taxon>Agaricomycetes</taxon>
        <taxon>Cantharellales</taxon>
        <taxon>Botryobasidiaceae</taxon>
        <taxon>Botryobasidium</taxon>
    </lineage>
</organism>
<sequence length="583" mass="64823">MDAVLSQLLQLVSAEQGAAPSDSDYHGDSLSSRLCGAPQTLDDAHDLLLCAASGFSAYVDGWRLKNRATRNESSPAYCLPPEIYIQIFECIRYSPTFNIEDAVAVSHVSRTWRAIALDAPFLWALIRPARADLIKACAARSKVTPLEISFWGKHGSPLKRERLYGAVLPSILHGPCLGTFSMNHICPTDLVICLPPSAPQLRTLALSVTGRKPADTRYSVTPETFHSSLPSLRELSLSGMLLPLCYFSGLEKLRLRYVLFTAPILFRLIRALGDCPSLEQLHFVWESFALPDAEIEGELRNFDSPIRLPCLRDLKIKGSTSAVVRAILGLVRAPSVIRSQVSAKLDFGEHLRHIFPSDMDVKDIFPGLSSLEHLEVIGVLLPGQALTLRGQLGASTQSWKFTLYPPSASPYSASFAWCDTLRYLRSSRSPFPALTALTLRDLKIQHFRLPIEFANALKKMHSIQHIAFHSCSPALVETLTIKINRRLFLNLKSLRLDQVDISKPRLLDLIKSRMKFDDGARVSVWAAVDLAKFALKNSREEAWATLDALRVTKCAAVDLSTAIMCKGLMRDVRWNGRRSFHAP</sequence>
<dbReference type="AlphaFoldDB" id="A0A067M425"/>
<evidence type="ECO:0000259" key="1">
    <source>
        <dbReference type="Pfam" id="PF12937"/>
    </source>
</evidence>
<dbReference type="InterPro" id="IPR001810">
    <property type="entry name" value="F-box_dom"/>
</dbReference>
<feature type="domain" description="F-box" evidence="1">
    <location>
        <begin position="78"/>
        <end position="124"/>
    </location>
</feature>
<dbReference type="PANTHER" id="PTHR31639">
    <property type="entry name" value="F-BOX PROTEIN-LIKE"/>
    <property type="match status" value="1"/>
</dbReference>
<dbReference type="InterPro" id="IPR032675">
    <property type="entry name" value="LRR_dom_sf"/>
</dbReference>
<dbReference type="HOGENOM" id="CLU_024199_1_2_1"/>
<dbReference type="InterPro" id="IPR036047">
    <property type="entry name" value="F-box-like_dom_sf"/>
</dbReference>
<proteinExistence type="predicted"/>
<gene>
    <name evidence="2" type="ORF">BOTBODRAFT_178320</name>
</gene>
<accession>A0A067M425</accession>
<name>A0A067M425_BOTB1</name>
<dbReference type="Pfam" id="PF12937">
    <property type="entry name" value="F-box-like"/>
    <property type="match status" value="1"/>
</dbReference>
<reference evidence="3" key="1">
    <citation type="journal article" date="2014" name="Proc. Natl. Acad. Sci. U.S.A.">
        <title>Extensive sampling of basidiomycete genomes demonstrates inadequacy of the white-rot/brown-rot paradigm for wood decay fungi.</title>
        <authorList>
            <person name="Riley R."/>
            <person name="Salamov A.A."/>
            <person name="Brown D.W."/>
            <person name="Nagy L.G."/>
            <person name="Floudas D."/>
            <person name="Held B.W."/>
            <person name="Levasseur A."/>
            <person name="Lombard V."/>
            <person name="Morin E."/>
            <person name="Otillar R."/>
            <person name="Lindquist E.A."/>
            <person name="Sun H."/>
            <person name="LaButti K.M."/>
            <person name="Schmutz J."/>
            <person name="Jabbour D."/>
            <person name="Luo H."/>
            <person name="Baker S.E."/>
            <person name="Pisabarro A.G."/>
            <person name="Walton J.D."/>
            <person name="Blanchette R.A."/>
            <person name="Henrissat B."/>
            <person name="Martin F."/>
            <person name="Cullen D."/>
            <person name="Hibbett D.S."/>
            <person name="Grigoriev I.V."/>
        </authorList>
    </citation>
    <scope>NUCLEOTIDE SEQUENCE [LARGE SCALE GENOMIC DNA]</scope>
    <source>
        <strain evidence="3">FD-172 SS1</strain>
    </source>
</reference>
<dbReference type="InParanoid" id="A0A067M425"/>
<protein>
    <recommendedName>
        <fullName evidence="1">F-box domain-containing protein</fullName>
    </recommendedName>
</protein>
<dbReference type="Proteomes" id="UP000027195">
    <property type="component" value="Unassembled WGS sequence"/>
</dbReference>
<keyword evidence="3" id="KW-1185">Reference proteome</keyword>
<dbReference type="SUPFAM" id="SSF81383">
    <property type="entry name" value="F-box domain"/>
    <property type="match status" value="1"/>
</dbReference>
<dbReference type="STRING" id="930990.A0A067M425"/>
<dbReference type="Gene3D" id="1.20.1280.50">
    <property type="match status" value="1"/>
</dbReference>
<dbReference type="EMBL" id="KL198069">
    <property type="protein sequence ID" value="KDQ10299.1"/>
    <property type="molecule type" value="Genomic_DNA"/>
</dbReference>
<dbReference type="Gene3D" id="3.80.10.10">
    <property type="entry name" value="Ribonuclease Inhibitor"/>
    <property type="match status" value="1"/>
</dbReference>
<dbReference type="SUPFAM" id="SSF52047">
    <property type="entry name" value="RNI-like"/>
    <property type="match status" value="1"/>
</dbReference>